<organism evidence="1 2">
    <name type="scientific">Globodera rostochiensis</name>
    <name type="common">Golden nematode worm</name>
    <name type="synonym">Heterodera rostochiensis</name>
    <dbReference type="NCBI Taxonomy" id="31243"/>
    <lineage>
        <taxon>Eukaryota</taxon>
        <taxon>Metazoa</taxon>
        <taxon>Ecdysozoa</taxon>
        <taxon>Nematoda</taxon>
        <taxon>Chromadorea</taxon>
        <taxon>Rhabditida</taxon>
        <taxon>Tylenchina</taxon>
        <taxon>Tylenchomorpha</taxon>
        <taxon>Tylenchoidea</taxon>
        <taxon>Heteroderidae</taxon>
        <taxon>Heteroderinae</taxon>
        <taxon>Globodera</taxon>
    </lineage>
</organism>
<keyword evidence="1" id="KW-1185">Reference proteome</keyword>
<dbReference type="AlphaFoldDB" id="A0A914HIZ3"/>
<dbReference type="Proteomes" id="UP000887572">
    <property type="component" value="Unplaced"/>
</dbReference>
<protein>
    <submittedName>
        <fullName evidence="2">Uncharacterized protein</fullName>
    </submittedName>
</protein>
<dbReference type="WBParaSite" id="Gr19_v10_g17071.t1">
    <property type="protein sequence ID" value="Gr19_v10_g17071.t1"/>
    <property type="gene ID" value="Gr19_v10_g17071"/>
</dbReference>
<sequence>MGILKILWKLIAILPFLFFFSKPIFGECLSQLPRGHLASKHRPRARPIVRFLFGIDPQQLCWPTSTFVTFRGNGGDCEDGQTTITPQGDERWAKSLQFGVIALD</sequence>
<evidence type="ECO:0000313" key="1">
    <source>
        <dbReference type="Proteomes" id="UP000887572"/>
    </source>
</evidence>
<accession>A0A914HIZ3</accession>
<proteinExistence type="predicted"/>
<name>A0A914HIZ3_GLORO</name>
<evidence type="ECO:0000313" key="2">
    <source>
        <dbReference type="WBParaSite" id="Gr19_v10_g17071.t1"/>
    </source>
</evidence>
<reference evidence="2" key="1">
    <citation type="submission" date="2022-11" db="UniProtKB">
        <authorList>
            <consortium name="WormBaseParasite"/>
        </authorList>
    </citation>
    <scope>IDENTIFICATION</scope>
</reference>